<dbReference type="Proteomes" id="UP001060085">
    <property type="component" value="Linkage Group LG03"/>
</dbReference>
<proteinExistence type="predicted"/>
<dbReference type="EMBL" id="CM044703">
    <property type="protein sequence ID" value="KAI5672280.1"/>
    <property type="molecule type" value="Genomic_DNA"/>
</dbReference>
<gene>
    <name evidence="1" type="ORF">M9H77_12644</name>
</gene>
<accession>A0ACC0BI06</accession>
<sequence length="233" mass="26130">MINIKSDLQIGVKTKVLAKTDYQEQSRTTGFIYITGSPRKQTTETVYHSGIGLPFSKINSTLKTLDEPHIRKSRLSLLVFSFSSHHARSQPTTTSGGSNKREVTENKQQKKMLQRRREKRKIRGYSTELVSASGEKEGIYMTIQVIKGGLGSVLPSRTLSFKCKVRQLCALPSFLASISPVQDFGYLSGLQIADAVLFWTKIAFIFLRHITKSDLPSNLFVSSFGTNMLYRGK</sequence>
<reference evidence="2" key="1">
    <citation type="journal article" date="2023" name="Nat. Plants">
        <title>Single-cell RNA sequencing provides a high-resolution roadmap for understanding the multicellular compartmentation of specialized metabolism.</title>
        <authorList>
            <person name="Sun S."/>
            <person name="Shen X."/>
            <person name="Li Y."/>
            <person name="Li Y."/>
            <person name="Wang S."/>
            <person name="Li R."/>
            <person name="Zhang H."/>
            <person name="Shen G."/>
            <person name="Guo B."/>
            <person name="Wei J."/>
            <person name="Xu J."/>
            <person name="St-Pierre B."/>
            <person name="Chen S."/>
            <person name="Sun C."/>
        </authorList>
    </citation>
    <scope>NUCLEOTIDE SEQUENCE [LARGE SCALE GENOMIC DNA]</scope>
</reference>
<evidence type="ECO:0000313" key="2">
    <source>
        <dbReference type="Proteomes" id="UP001060085"/>
    </source>
</evidence>
<keyword evidence="2" id="KW-1185">Reference proteome</keyword>
<protein>
    <submittedName>
        <fullName evidence="1">Uncharacterized protein</fullName>
    </submittedName>
</protein>
<comment type="caution">
    <text evidence="1">The sequence shown here is derived from an EMBL/GenBank/DDBJ whole genome shotgun (WGS) entry which is preliminary data.</text>
</comment>
<organism evidence="1 2">
    <name type="scientific">Catharanthus roseus</name>
    <name type="common">Madagascar periwinkle</name>
    <name type="synonym">Vinca rosea</name>
    <dbReference type="NCBI Taxonomy" id="4058"/>
    <lineage>
        <taxon>Eukaryota</taxon>
        <taxon>Viridiplantae</taxon>
        <taxon>Streptophyta</taxon>
        <taxon>Embryophyta</taxon>
        <taxon>Tracheophyta</taxon>
        <taxon>Spermatophyta</taxon>
        <taxon>Magnoliopsida</taxon>
        <taxon>eudicotyledons</taxon>
        <taxon>Gunneridae</taxon>
        <taxon>Pentapetalae</taxon>
        <taxon>asterids</taxon>
        <taxon>lamiids</taxon>
        <taxon>Gentianales</taxon>
        <taxon>Apocynaceae</taxon>
        <taxon>Rauvolfioideae</taxon>
        <taxon>Vinceae</taxon>
        <taxon>Catharanthinae</taxon>
        <taxon>Catharanthus</taxon>
    </lineage>
</organism>
<evidence type="ECO:0000313" key="1">
    <source>
        <dbReference type="EMBL" id="KAI5672280.1"/>
    </source>
</evidence>
<name>A0ACC0BI06_CATRO</name>